<keyword evidence="2" id="KW-1185">Reference proteome</keyword>
<organism evidence="1 2">
    <name type="scientific">Strigamia maritima</name>
    <name type="common">European centipede</name>
    <name type="synonym">Geophilus maritimus</name>
    <dbReference type="NCBI Taxonomy" id="126957"/>
    <lineage>
        <taxon>Eukaryota</taxon>
        <taxon>Metazoa</taxon>
        <taxon>Ecdysozoa</taxon>
        <taxon>Arthropoda</taxon>
        <taxon>Myriapoda</taxon>
        <taxon>Chilopoda</taxon>
        <taxon>Pleurostigmophora</taxon>
        <taxon>Geophilomorpha</taxon>
        <taxon>Linotaeniidae</taxon>
        <taxon>Strigamia</taxon>
    </lineage>
</organism>
<protein>
    <submittedName>
        <fullName evidence="1">Uncharacterized protein</fullName>
    </submittedName>
</protein>
<reference evidence="1" key="2">
    <citation type="submission" date="2015-02" db="UniProtKB">
        <authorList>
            <consortium name="EnsemblMetazoa"/>
        </authorList>
    </citation>
    <scope>IDENTIFICATION</scope>
</reference>
<proteinExistence type="predicted"/>
<accession>T1IMB3</accession>
<dbReference type="AlphaFoldDB" id="T1IMB3"/>
<dbReference type="STRING" id="126957.T1IMB3"/>
<dbReference type="eggNOG" id="KOG1064">
    <property type="taxonomic scope" value="Eukaryota"/>
</dbReference>
<sequence length="151" mass="17054">MSVKLHYRWVQTATFQADCYVENLLLNLEGTRLLTGGKCIQMWNYNNPSEDTILEEDEFADKLQFQVGGKESDLFSISATSSNSSSTAWKRKRTNSNFPSTFSAHDFRSFDVHGTGMIPGFHFHLAASINAETDISLWGFAGTKFRLKLVE</sequence>
<dbReference type="EMBL" id="JH431009">
    <property type="status" value="NOT_ANNOTATED_CDS"/>
    <property type="molecule type" value="Genomic_DNA"/>
</dbReference>
<reference evidence="2" key="1">
    <citation type="submission" date="2011-05" db="EMBL/GenBank/DDBJ databases">
        <authorList>
            <person name="Richards S.R."/>
            <person name="Qu J."/>
            <person name="Jiang H."/>
            <person name="Jhangiani S.N."/>
            <person name="Agravi P."/>
            <person name="Goodspeed R."/>
            <person name="Gross S."/>
            <person name="Mandapat C."/>
            <person name="Jackson L."/>
            <person name="Mathew T."/>
            <person name="Pu L."/>
            <person name="Thornton R."/>
            <person name="Saada N."/>
            <person name="Wilczek-Boney K.B."/>
            <person name="Lee S."/>
            <person name="Kovar C."/>
            <person name="Wu Y."/>
            <person name="Scherer S.E."/>
            <person name="Worley K.C."/>
            <person name="Muzny D.M."/>
            <person name="Gibbs R."/>
        </authorList>
    </citation>
    <scope>NUCLEOTIDE SEQUENCE</scope>
    <source>
        <strain evidence="2">Brora</strain>
    </source>
</reference>
<dbReference type="EnsemblMetazoa" id="SMAR002113-RA">
    <property type="protein sequence ID" value="SMAR002113-PA"/>
    <property type="gene ID" value="SMAR002113"/>
</dbReference>
<evidence type="ECO:0000313" key="2">
    <source>
        <dbReference type="Proteomes" id="UP000014500"/>
    </source>
</evidence>
<name>T1IMB3_STRMM</name>
<dbReference type="HOGENOM" id="CLU_1733785_0_0_1"/>
<evidence type="ECO:0000313" key="1">
    <source>
        <dbReference type="EnsemblMetazoa" id="SMAR002113-PA"/>
    </source>
</evidence>
<dbReference type="Proteomes" id="UP000014500">
    <property type="component" value="Unassembled WGS sequence"/>
</dbReference>